<evidence type="ECO:0000313" key="4">
    <source>
        <dbReference type="Proteomes" id="UP001160499"/>
    </source>
</evidence>
<feature type="domain" description="DUF7825" evidence="2">
    <location>
        <begin position="692"/>
        <end position="807"/>
    </location>
</feature>
<keyword evidence="4" id="KW-1185">Reference proteome</keyword>
<dbReference type="InterPro" id="IPR056726">
    <property type="entry name" value="DUF7824"/>
</dbReference>
<dbReference type="Proteomes" id="UP001160499">
    <property type="component" value="Unassembled WGS sequence"/>
</dbReference>
<proteinExistence type="predicted"/>
<dbReference type="Pfam" id="PF25148">
    <property type="entry name" value="DUF7824"/>
    <property type="match status" value="1"/>
</dbReference>
<dbReference type="EMBL" id="JARXVH010000022">
    <property type="protein sequence ID" value="MDH6221407.1"/>
    <property type="molecule type" value="Genomic_DNA"/>
</dbReference>
<sequence>MSELMEAVRAGRTAEVVGLLDELTDAERRALFPELKALRKELRAAPWEAESRRAYPPLYAAGVACQTGAAAVATWIAAADMRWSRTSPALLLRLLGDRAPEWLADLTGRLAERPVASDVPYELMAGLVRLSGCPVPTTEAYVMGWVQHINSLWQHGDSVLDRLRKDAYLADLVAALFETAEIGSRLEWTPREGPNSWTGALAQLTTEQALDRRATVDACVARLLRGGSTADNRVFLRLLASLALTREEQLERTADWLALAADAVSPVASHAQSVLASLALDGELLPGRLAEMSDAVLFRTEKKLVRAQLVLLGKALTRDRTTAEVLLPAVAQAFGHEDSDVQERALKLVERHAEKVEKTEAHAELVVAAEQLIPGLRDRAAQVLGTALGPAGPVAYEEVLPPVPEPTRLAPAPASPVEVAEEVSAALAGGPGVAAFEWALDGLVRHAHQDRDALVEALRPVLARRWWYGDGSEDAATVWDRFSRRNFDVGDASNGLDLILATLLGRTDHRTPDRKISRLLHSFVTQRTTVQECRHSSLAQPFGSRLAEIAYRLRTDPPPFLLSTPTWSTGLLEPAELVDRLAEYRRLGARVVASDFAQALLRVRRADRTVAAAAAERAAALGTREGRRLAAWLTTEGPSLPTSQRRTSGTRVLVELGELSELQADFLADHRPLGRPTSADTGHRWYCHHWSDDIRPHWLALLPERRELVAARQLMDVSTVAVDDVRGAAAVLPHLAESGGEAGEAVHLCLAYGLGARHPEDRLAAVDALLTLAARGQLDAGRLGADLGQLVRCGAVKPLRLAESVRTAAATGANATIWEVLRHTLPVLLSALATDSAGSSARGVGELLGVAAECAERSGAHGELPHLTQTADRRGSSRLVTQARRLRSALAVEVAA</sequence>
<organism evidence="3 4">
    <name type="scientific">Streptomyces pseudovenezuelae</name>
    <dbReference type="NCBI Taxonomy" id="67350"/>
    <lineage>
        <taxon>Bacteria</taxon>
        <taxon>Bacillati</taxon>
        <taxon>Actinomycetota</taxon>
        <taxon>Actinomycetes</taxon>
        <taxon>Kitasatosporales</taxon>
        <taxon>Streptomycetaceae</taxon>
        <taxon>Streptomyces</taxon>
        <taxon>Streptomyces aurantiacus group</taxon>
    </lineage>
</organism>
<dbReference type="Pfam" id="PF25149">
    <property type="entry name" value="DUF7825"/>
    <property type="match status" value="1"/>
</dbReference>
<name>A0ABT6LYN4_9ACTN</name>
<comment type="caution">
    <text evidence="3">The sequence shown here is derived from an EMBL/GenBank/DDBJ whole genome shotgun (WGS) entry which is preliminary data.</text>
</comment>
<dbReference type="InterPro" id="IPR056727">
    <property type="entry name" value="DUF7825"/>
</dbReference>
<evidence type="ECO:0000259" key="2">
    <source>
        <dbReference type="Pfam" id="PF25149"/>
    </source>
</evidence>
<feature type="domain" description="DUF7824" evidence="1">
    <location>
        <begin position="435"/>
        <end position="618"/>
    </location>
</feature>
<reference evidence="3 4" key="1">
    <citation type="submission" date="2023-04" db="EMBL/GenBank/DDBJ databases">
        <title>Forest soil microbial communities from Buena Vista Peninsula, Colon Province, Panama.</title>
        <authorList>
            <person name="Bouskill N."/>
        </authorList>
    </citation>
    <scope>NUCLEOTIDE SEQUENCE [LARGE SCALE GENOMIC DNA]</scope>
    <source>
        <strain evidence="3 4">GGS1</strain>
    </source>
</reference>
<accession>A0ABT6LYN4</accession>
<protein>
    <recommendedName>
        <fullName evidence="5">Secreted protein</fullName>
    </recommendedName>
</protein>
<gene>
    <name evidence="3" type="ORF">M2283_008753</name>
</gene>
<evidence type="ECO:0008006" key="5">
    <source>
        <dbReference type="Google" id="ProtNLM"/>
    </source>
</evidence>
<evidence type="ECO:0000259" key="1">
    <source>
        <dbReference type="Pfam" id="PF25148"/>
    </source>
</evidence>
<dbReference type="RefSeq" id="WP_280882139.1">
    <property type="nucleotide sequence ID" value="NZ_JARXVH010000022.1"/>
</dbReference>
<evidence type="ECO:0000313" key="3">
    <source>
        <dbReference type="EMBL" id="MDH6221407.1"/>
    </source>
</evidence>